<protein>
    <submittedName>
        <fullName evidence="1">Uncharacterized protein</fullName>
    </submittedName>
</protein>
<evidence type="ECO:0000313" key="3">
    <source>
        <dbReference type="Proteomes" id="UP001207736"/>
    </source>
</evidence>
<dbReference type="AlphaFoldDB" id="A0AAV5AXZ9"/>
<proteinExistence type="predicted"/>
<dbReference type="EMBL" id="BQKB01000070">
    <property type="protein sequence ID" value="GJM54200.1"/>
    <property type="molecule type" value="Genomic_DNA"/>
</dbReference>
<evidence type="ECO:0000313" key="2">
    <source>
        <dbReference type="EMBL" id="GJM54200.1"/>
    </source>
</evidence>
<dbReference type="RefSeq" id="WP_264845327.1">
    <property type="nucleotide sequence ID" value="NZ_BPMA01000008.1"/>
</dbReference>
<keyword evidence="4" id="KW-1185">Reference proteome</keyword>
<dbReference type="Proteomes" id="UP001208692">
    <property type="component" value="Unassembled WGS sequence"/>
</dbReference>
<evidence type="ECO:0000313" key="4">
    <source>
        <dbReference type="Proteomes" id="UP001208692"/>
    </source>
</evidence>
<evidence type="ECO:0000313" key="1">
    <source>
        <dbReference type="EMBL" id="GJM51634.1"/>
    </source>
</evidence>
<accession>A0AAV5AXZ9</accession>
<sequence>MVQVRQYKYSFIIEEISITKIWEEIKDSFDFVDSKFDIFSPPIYLSQPLGYWDFINNKVSKNIFSNGLYITNESYQKYQNDTGKGGDFRLISDYEEIDVNFSFNVKRDPLTGGFNQI</sequence>
<dbReference type="EMBL" id="BQKA01000082">
    <property type="protein sequence ID" value="GJM51634.1"/>
    <property type="molecule type" value="Genomic_DNA"/>
</dbReference>
<gene>
    <name evidence="1" type="ORF">RCZ15_26070</name>
    <name evidence="2" type="ORF">RCZ16_25160</name>
</gene>
<reference evidence="1 4" key="1">
    <citation type="submission" date="2021-11" db="EMBL/GenBank/DDBJ databases">
        <title>Draft genome sequence of Capnocytophaga sp. strain KC07075 isolated from cat oral cavity.</title>
        <authorList>
            <person name="Suzuki M."/>
            <person name="Imaoka K."/>
            <person name="Kimura M."/>
            <person name="Morikawa S."/>
            <person name="Maeda K."/>
        </authorList>
    </citation>
    <scope>NUCLEOTIDE SEQUENCE</scope>
    <source>
        <strain evidence="1">KC07075</strain>
        <strain evidence="2 4">KC07079</strain>
    </source>
</reference>
<dbReference type="Proteomes" id="UP001207736">
    <property type="component" value="Unassembled WGS sequence"/>
</dbReference>
<organism evidence="1 3">
    <name type="scientific">Capnocytophaga catalasegens</name>
    <dbReference type="NCBI Taxonomy" id="1004260"/>
    <lineage>
        <taxon>Bacteria</taxon>
        <taxon>Pseudomonadati</taxon>
        <taxon>Bacteroidota</taxon>
        <taxon>Flavobacteriia</taxon>
        <taxon>Flavobacteriales</taxon>
        <taxon>Flavobacteriaceae</taxon>
        <taxon>Capnocytophaga</taxon>
    </lineage>
</organism>
<comment type="caution">
    <text evidence="1">The sequence shown here is derived from an EMBL/GenBank/DDBJ whole genome shotgun (WGS) entry which is preliminary data.</text>
</comment>
<name>A0AAV5AXZ9_9FLAO</name>